<dbReference type="Pfam" id="PF00271">
    <property type="entry name" value="Helicase_C"/>
    <property type="match status" value="1"/>
</dbReference>
<accession>A0A397UXJ0</accession>
<dbReference type="PROSITE" id="PS51194">
    <property type="entry name" value="HELICASE_CTER"/>
    <property type="match status" value="1"/>
</dbReference>
<dbReference type="GO" id="GO:0005524">
    <property type="term" value="F:ATP binding"/>
    <property type="evidence" value="ECO:0007669"/>
    <property type="project" value="UniProtKB-UniRule"/>
</dbReference>
<dbReference type="Gene3D" id="3.40.50.300">
    <property type="entry name" value="P-loop containing nucleotide triphosphate hydrolases"/>
    <property type="match status" value="1"/>
</dbReference>
<dbReference type="OrthoDB" id="5526226at2759"/>
<evidence type="ECO:0000256" key="3">
    <source>
        <dbReference type="ARBA" id="ARBA00022840"/>
    </source>
</evidence>
<evidence type="ECO:0000259" key="7">
    <source>
        <dbReference type="PROSITE" id="PS51194"/>
    </source>
</evidence>
<dbReference type="InterPro" id="IPR001650">
    <property type="entry name" value="Helicase_C-like"/>
</dbReference>
<comment type="caution">
    <text evidence="8">The sequence shown here is derived from an EMBL/GenBank/DDBJ whole genome shotgun (WGS) entry which is preliminary data.</text>
</comment>
<comment type="similarity">
    <text evidence="5">Belongs to the DEAD box helicase family.</text>
</comment>
<dbReference type="GO" id="GO:0016787">
    <property type="term" value="F:hydrolase activity"/>
    <property type="evidence" value="ECO:0007669"/>
    <property type="project" value="UniProtKB-KW"/>
</dbReference>
<evidence type="ECO:0000256" key="6">
    <source>
        <dbReference type="SAM" id="SignalP"/>
    </source>
</evidence>
<dbReference type="EMBL" id="QKWP01000843">
    <property type="protein sequence ID" value="RIB14321.1"/>
    <property type="molecule type" value="Genomic_DNA"/>
</dbReference>
<dbReference type="GO" id="GO:0003724">
    <property type="term" value="F:RNA helicase activity"/>
    <property type="evidence" value="ECO:0007669"/>
    <property type="project" value="UniProtKB-EC"/>
</dbReference>
<feature type="chain" id="PRO_5017265737" description="ATP-dependent RNA helicase" evidence="6">
    <location>
        <begin position="18"/>
        <end position="221"/>
    </location>
</feature>
<keyword evidence="3 5" id="KW-0067">ATP-binding</keyword>
<evidence type="ECO:0000256" key="2">
    <source>
        <dbReference type="ARBA" id="ARBA00022801"/>
    </source>
</evidence>
<dbReference type="SMART" id="SM00490">
    <property type="entry name" value="HELICc"/>
    <property type="match status" value="1"/>
</dbReference>
<evidence type="ECO:0000313" key="9">
    <source>
        <dbReference type="Proteomes" id="UP000266673"/>
    </source>
</evidence>
<dbReference type="PANTHER" id="PTHR24031">
    <property type="entry name" value="RNA HELICASE"/>
    <property type="match status" value="1"/>
</dbReference>
<dbReference type="EC" id="3.6.4.13" evidence="5"/>
<evidence type="ECO:0000256" key="1">
    <source>
        <dbReference type="ARBA" id="ARBA00022741"/>
    </source>
</evidence>
<evidence type="ECO:0000256" key="4">
    <source>
        <dbReference type="ARBA" id="ARBA00022884"/>
    </source>
</evidence>
<comment type="catalytic activity">
    <reaction evidence="5">
        <text>ATP + H2O = ADP + phosphate + H(+)</text>
        <dbReference type="Rhea" id="RHEA:13065"/>
        <dbReference type="ChEBI" id="CHEBI:15377"/>
        <dbReference type="ChEBI" id="CHEBI:15378"/>
        <dbReference type="ChEBI" id="CHEBI:30616"/>
        <dbReference type="ChEBI" id="CHEBI:43474"/>
        <dbReference type="ChEBI" id="CHEBI:456216"/>
        <dbReference type="EC" id="3.6.4.13"/>
    </reaction>
</comment>
<gene>
    <name evidence="8" type="ORF">C2G38_2195512</name>
</gene>
<sequence>MTFFMLTCMKIYASIFAAVNGTLNSQGTIAELMNRLEFRDSNLLFMDITSKGSIVETLQESKIDCLVREKDLYMYYFITRYPGRMLVFVNSIDAIRRLISIMRLLNIEVFGLHAQMQNLDRFKQNPNTVMVASDVAARGLDIPLVERMIHYQLPRSGDVCILISLFRMTYYLSNTFTMLVVDIYHRSGRTARAHNEGISLMLCSPKESSFYRKICQDLKKG</sequence>
<reference evidence="8 9" key="1">
    <citation type="submission" date="2018-06" db="EMBL/GenBank/DDBJ databases">
        <title>Comparative genomics reveals the genomic features of Rhizophagus irregularis, R. cerebriforme, R. diaphanum and Gigaspora rosea, and their symbiotic lifestyle signature.</title>
        <authorList>
            <person name="Morin E."/>
            <person name="San Clemente H."/>
            <person name="Chen E.C.H."/>
            <person name="De La Providencia I."/>
            <person name="Hainaut M."/>
            <person name="Kuo A."/>
            <person name="Kohler A."/>
            <person name="Murat C."/>
            <person name="Tang N."/>
            <person name="Roy S."/>
            <person name="Loubradou J."/>
            <person name="Henrissat B."/>
            <person name="Grigoriev I.V."/>
            <person name="Corradi N."/>
            <person name="Roux C."/>
            <person name="Martin F.M."/>
        </authorList>
    </citation>
    <scope>NUCLEOTIDE SEQUENCE [LARGE SCALE GENOMIC DNA]</scope>
    <source>
        <strain evidence="8 9">DAOM 194757</strain>
    </source>
</reference>
<dbReference type="Proteomes" id="UP000266673">
    <property type="component" value="Unassembled WGS sequence"/>
</dbReference>
<keyword evidence="6" id="KW-0732">Signal</keyword>
<organism evidence="8 9">
    <name type="scientific">Gigaspora rosea</name>
    <dbReference type="NCBI Taxonomy" id="44941"/>
    <lineage>
        <taxon>Eukaryota</taxon>
        <taxon>Fungi</taxon>
        <taxon>Fungi incertae sedis</taxon>
        <taxon>Mucoromycota</taxon>
        <taxon>Glomeromycotina</taxon>
        <taxon>Glomeromycetes</taxon>
        <taxon>Diversisporales</taxon>
        <taxon>Gigasporaceae</taxon>
        <taxon>Gigaspora</taxon>
    </lineage>
</organism>
<evidence type="ECO:0000313" key="8">
    <source>
        <dbReference type="EMBL" id="RIB14321.1"/>
    </source>
</evidence>
<protein>
    <recommendedName>
        <fullName evidence="5">ATP-dependent RNA helicase</fullName>
        <ecNumber evidence="5">3.6.4.13</ecNumber>
    </recommendedName>
</protein>
<dbReference type="AlphaFoldDB" id="A0A397UXJ0"/>
<proteinExistence type="inferred from homology"/>
<dbReference type="InterPro" id="IPR027417">
    <property type="entry name" value="P-loop_NTPase"/>
</dbReference>
<keyword evidence="5" id="KW-0347">Helicase</keyword>
<evidence type="ECO:0000256" key="5">
    <source>
        <dbReference type="RuleBase" id="RU365068"/>
    </source>
</evidence>
<feature type="signal peptide" evidence="6">
    <location>
        <begin position="1"/>
        <end position="17"/>
    </location>
</feature>
<dbReference type="GO" id="GO:0003723">
    <property type="term" value="F:RNA binding"/>
    <property type="evidence" value="ECO:0007669"/>
    <property type="project" value="UniProtKB-UniRule"/>
</dbReference>
<keyword evidence="9" id="KW-1185">Reference proteome</keyword>
<dbReference type="SUPFAM" id="SSF52540">
    <property type="entry name" value="P-loop containing nucleoside triphosphate hydrolases"/>
    <property type="match status" value="1"/>
</dbReference>
<comment type="domain">
    <text evidence="5">The Q motif is unique to and characteristic of the DEAD box family of RNA helicases and controls ATP binding and hydrolysis.</text>
</comment>
<dbReference type="CDD" id="cd18787">
    <property type="entry name" value="SF2_C_DEAD"/>
    <property type="match status" value="1"/>
</dbReference>
<feature type="domain" description="Helicase C-terminal" evidence="7">
    <location>
        <begin position="71"/>
        <end position="221"/>
    </location>
</feature>
<name>A0A397UXJ0_9GLOM</name>
<keyword evidence="1 5" id="KW-0547">Nucleotide-binding</keyword>
<keyword evidence="2 5" id="KW-0378">Hydrolase</keyword>
<comment type="function">
    <text evidence="5">RNA helicase.</text>
</comment>
<dbReference type="STRING" id="44941.A0A397UXJ0"/>
<keyword evidence="4 5" id="KW-0694">RNA-binding</keyword>